<organism evidence="2 3">
    <name type="scientific">Lamprobacter modestohalophilus</name>
    <dbReference type="NCBI Taxonomy" id="1064514"/>
    <lineage>
        <taxon>Bacteria</taxon>
        <taxon>Pseudomonadati</taxon>
        <taxon>Pseudomonadota</taxon>
        <taxon>Gammaproteobacteria</taxon>
        <taxon>Chromatiales</taxon>
        <taxon>Chromatiaceae</taxon>
        <taxon>Lamprobacter</taxon>
    </lineage>
</organism>
<feature type="compositionally biased region" description="Basic residues" evidence="1">
    <location>
        <begin position="44"/>
        <end position="53"/>
    </location>
</feature>
<feature type="region of interest" description="Disordered" evidence="1">
    <location>
        <begin position="43"/>
        <end position="70"/>
    </location>
</feature>
<protein>
    <submittedName>
        <fullName evidence="2">Uncharacterized protein</fullName>
    </submittedName>
</protein>
<dbReference type="AlphaFoldDB" id="A0A9X1B3M4"/>
<keyword evidence="3" id="KW-1185">Reference proteome</keyword>
<dbReference type="EMBL" id="NRRY01000011">
    <property type="protein sequence ID" value="MBK1618570.1"/>
    <property type="molecule type" value="Genomic_DNA"/>
</dbReference>
<comment type="caution">
    <text evidence="2">The sequence shown here is derived from an EMBL/GenBank/DDBJ whole genome shotgun (WGS) entry which is preliminary data.</text>
</comment>
<evidence type="ECO:0000313" key="3">
    <source>
        <dbReference type="Proteomes" id="UP001138768"/>
    </source>
</evidence>
<reference evidence="2 3" key="1">
    <citation type="journal article" date="2020" name="Microorganisms">
        <title>Osmotic Adaptation and Compatible Solute Biosynthesis of Phototrophic Bacteria as Revealed from Genome Analyses.</title>
        <authorList>
            <person name="Imhoff J.F."/>
            <person name="Rahn T."/>
            <person name="Kunzel S."/>
            <person name="Keller A."/>
            <person name="Neulinger S.C."/>
        </authorList>
    </citation>
    <scope>NUCLEOTIDE SEQUENCE [LARGE SCALE GENOMIC DNA]</scope>
    <source>
        <strain evidence="2 3">DSM 25653</strain>
    </source>
</reference>
<proteinExistence type="predicted"/>
<name>A0A9X1B3M4_9GAMM</name>
<evidence type="ECO:0000256" key="1">
    <source>
        <dbReference type="SAM" id="MobiDB-lite"/>
    </source>
</evidence>
<dbReference type="Proteomes" id="UP001138768">
    <property type="component" value="Unassembled WGS sequence"/>
</dbReference>
<gene>
    <name evidence="2" type="ORF">CKO42_08990</name>
</gene>
<accession>A0A9X1B3M4</accession>
<evidence type="ECO:0000313" key="2">
    <source>
        <dbReference type="EMBL" id="MBK1618570.1"/>
    </source>
</evidence>
<sequence length="70" mass="8097">MVEDPIVAEIRRFRDEHAETYGHDLKRICQALREFERVSGRQVVSRKPRRLRTKPASAETAYSPVSANSQ</sequence>